<proteinExistence type="predicted"/>
<feature type="compositionally biased region" description="Basic residues" evidence="1">
    <location>
        <begin position="99"/>
        <end position="109"/>
    </location>
</feature>
<dbReference type="Proteomes" id="UP000180166">
    <property type="component" value="Chromosome"/>
</dbReference>
<dbReference type="KEGG" id="nsr:NS506_03176"/>
<dbReference type="Pfam" id="PF14433">
    <property type="entry name" value="SUKH-3"/>
    <property type="match status" value="1"/>
</dbReference>
<dbReference type="EMBL" id="CP017839">
    <property type="protein sequence ID" value="APA97229.1"/>
    <property type="molecule type" value="Genomic_DNA"/>
</dbReference>
<gene>
    <name evidence="2" type="ORF">NS506_03176</name>
</gene>
<name>A0ABC8AST6_9NOCA</name>
<dbReference type="RefSeq" id="WP_081986354.1">
    <property type="nucleotide sequence ID" value="NZ_AP028458.1"/>
</dbReference>
<evidence type="ECO:0000313" key="2">
    <source>
        <dbReference type="EMBL" id="APA97229.1"/>
    </source>
</evidence>
<feature type="compositionally biased region" description="Basic residues" evidence="1">
    <location>
        <begin position="117"/>
        <end position="126"/>
    </location>
</feature>
<protein>
    <submittedName>
        <fullName evidence="2">Formin-like protein</fullName>
    </submittedName>
</protein>
<dbReference type="AlphaFoldDB" id="A0ABC8AST6"/>
<dbReference type="InterPro" id="IPR025850">
    <property type="entry name" value="SUKH-3"/>
</dbReference>
<sequence length="224" mass="25022">MRFFWPNPITAQTLTAAGWTPSRRVDITDWIDRLEAEGFHVSPRAAAILESFGNLAIHPPERPAALWPAEPIFFDPIDVANGMYDRYADFESTLGHHMTPPRRQRQRHHLPPDPRRRPNRLRRHPRPPPPGPHLPPSPRPPHPPPPHPRPPPLLQPPHPGGAELQLPPGLLIGCRTILRGREDAVTTGSDNAAGRLEVIPDDVQAFGRLAYRAASELRSGSNSR</sequence>
<reference evidence="2 3" key="1">
    <citation type="submission" date="2016-10" db="EMBL/GenBank/DDBJ databases">
        <title>Genome sequence of Nocardia seriolae strain EM150506, isolated from Anguila japonica.</title>
        <authorList>
            <person name="Han H.-J."/>
        </authorList>
    </citation>
    <scope>NUCLEOTIDE SEQUENCE [LARGE SCALE GENOMIC DNA]</scope>
    <source>
        <strain evidence="2 3">EM150506</strain>
    </source>
</reference>
<evidence type="ECO:0000256" key="1">
    <source>
        <dbReference type="SAM" id="MobiDB-lite"/>
    </source>
</evidence>
<organism evidence="2 3">
    <name type="scientific">Nocardia seriolae</name>
    <dbReference type="NCBI Taxonomy" id="37332"/>
    <lineage>
        <taxon>Bacteria</taxon>
        <taxon>Bacillati</taxon>
        <taxon>Actinomycetota</taxon>
        <taxon>Actinomycetes</taxon>
        <taxon>Mycobacteriales</taxon>
        <taxon>Nocardiaceae</taxon>
        <taxon>Nocardia</taxon>
    </lineage>
</organism>
<feature type="region of interest" description="Disordered" evidence="1">
    <location>
        <begin position="94"/>
        <end position="167"/>
    </location>
</feature>
<feature type="compositionally biased region" description="Pro residues" evidence="1">
    <location>
        <begin position="127"/>
        <end position="159"/>
    </location>
</feature>
<evidence type="ECO:0000313" key="3">
    <source>
        <dbReference type="Proteomes" id="UP000180166"/>
    </source>
</evidence>
<dbReference type="GeneID" id="300969449"/>
<accession>A0ABC8AST6</accession>